<gene>
    <name evidence="8" type="ORF">VKT23_002562</name>
</gene>
<dbReference type="EMBL" id="JBANRG010000002">
    <property type="protein sequence ID" value="KAK7471151.1"/>
    <property type="molecule type" value="Genomic_DNA"/>
</dbReference>
<keyword evidence="4" id="KW-0472">Membrane</keyword>
<dbReference type="Proteomes" id="UP001498398">
    <property type="component" value="Unassembled WGS sequence"/>
</dbReference>
<evidence type="ECO:0000256" key="4">
    <source>
        <dbReference type="ARBA" id="ARBA00023136"/>
    </source>
</evidence>
<keyword evidence="3" id="KW-0175">Coiled coil</keyword>
<evidence type="ECO:0000313" key="8">
    <source>
        <dbReference type="EMBL" id="KAK7471151.1"/>
    </source>
</evidence>
<dbReference type="InterPro" id="IPR001452">
    <property type="entry name" value="SH3_domain"/>
</dbReference>
<sequence>MVFTNLPHHEKDAFFSLLDEYFQSRPELASALQNAGSSTDTDNGTQNVDVGHVAGRVAAAASAFNRSQSDLTPPKHAPAKHADTSAPKGLVTVQRLGDVDTSGTKRNIFMSGLTAKKQPPRTGPPVIPSAFGAKKSSFAPPPVHRKPSEPEPEPEPEPEHEEEEEVAQGEWAEALYDYEPSDPNDLGIRAKQNIWVTEKTSDDWWTGQVDGTGKSGLFPASYVKLL</sequence>
<evidence type="ECO:0000256" key="2">
    <source>
        <dbReference type="ARBA" id="ARBA00022443"/>
    </source>
</evidence>
<evidence type="ECO:0000256" key="1">
    <source>
        <dbReference type="ARBA" id="ARBA00004170"/>
    </source>
</evidence>
<accession>A0ABR1K8E6</accession>
<evidence type="ECO:0000256" key="3">
    <source>
        <dbReference type="ARBA" id="ARBA00023054"/>
    </source>
</evidence>
<comment type="subcellular location">
    <subcellularLocation>
        <location evidence="1">Membrane</location>
        <topology evidence="1">Peripheral membrane protein</topology>
    </subcellularLocation>
</comment>
<comment type="caution">
    <text evidence="8">The sequence shown here is derived from an EMBL/GenBank/DDBJ whole genome shotgun (WGS) entry which is preliminary data.</text>
</comment>
<feature type="compositionally biased region" description="Acidic residues" evidence="6">
    <location>
        <begin position="150"/>
        <end position="167"/>
    </location>
</feature>
<evidence type="ECO:0000256" key="6">
    <source>
        <dbReference type="SAM" id="MobiDB-lite"/>
    </source>
</evidence>
<dbReference type="PRINTS" id="PR00452">
    <property type="entry name" value="SH3DOMAIN"/>
</dbReference>
<name>A0ABR1K8E6_9AGAR</name>
<dbReference type="SMART" id="SM00326">
    <property type="entry name" value="SH3"/>
    <property type="match status" value="1"/>
</dbReference>
<dbReference type="PROSITE" id="PS50002">
    <property type="entry name" value="SH3"/>
    <property type="match status" value="1"/>
</dbReference>
<keyword evidence="2 5" id="KW-0728">SH3 domain</keyword>
<keyword evidence="9" id="KW-1185">Reference proteome</keyword>
<dbReference type="InterPro" id="IPR036028">
    <property type="entry name" value="SH3-like_dom_sf"/>
</dbReference>
<dbReference type="Gene3D" id="2.30.30.40">
    <property type="entry name" value="SH3 Domains"/>
    <property type="match status" value="1"/>
</dbReference>
<dbReference type="PANTHER" id="PTHR14167">
    <property type="entry name" value="SH3 DOMAIN-CONTAINING"/>
    <property type="match status" value="1"/>
</dbReference>
<dbReference type="CDD" id="cd00174">
    <property type="entry name" value="SH3"/>
    <property type="match status" value="1"/>
</dbReference>
<reference evidence="8 9" key="1">
    <citation type="submission" date="2024-01" db="EMBL/GenBank/DDBJ databases">
        <title>A draft genome for the cacao thread blight pathogen Marasmiellus scandens.</title>
        <authorList>
            <person name="Baruah I.K."/>
            <person name="Leung J."/>
            <person name="Bukari Y."/>
            <person name="Amoako-Attah I."/>
            <person name="Meinhardt L.W."/>
            <person name="Bailey B.A."/>
            <person name="Cohen S.P."/>
        </authorList>
    </citation>
    <scope>NUCLEOTIDE SEQUENCE [LARGE SCALE GENOMIC DNA]</scope>
    <source>
        <strain evidence="8 9">GH-19</strain>
    </source>
</reference>
<proteinExistence type="predicted"/>
<dbReference type="SUPFAM" id="SSF50044">
    <property type="entry name" value="SH3-domain"/>
    <property type="match status" value="1"/>
</dbReference>
<evidence type="ECO:0000259" key="7">
    <source>
        <dbReference type="PROSITE" id="PS50002"/>
    </source>
</evidence>
<feature type="region of interest" description="Disordered" evidence="6">
    <location>
        <begin position="110"/>
        <end position="167"/>
    </location>
</feature>
<dbReference type="InterPro" id="IPR050384">
    <property type="entry name" value="Endophilin_SH3RF"/>
</dbReference>
<evidence type="ECO:0000313" key="9">
    <source>
        <dbReference type="Proteomes" id="UP001498398"/>
    </source>
</evidence>
<dbReference type="PANTHER" id="PTHR14167:SF81">
    <property type="entry name" value="ENDOPHILIN-A"/>
    <property type="match status" value="1"/>
</dbReference>
<dbReference type="Pfam" id="PF00018">
    <property type="entry name" value="SH3_1"/>
    <property type="match status" value="1"/>
</dbReference>
<feature type="domain" description="SH3" evidence="7">
    <location>
        <begin position="167"/>
        <end position="226"/>
    </location>
</feature>
<feature type="region of interest" description="Disordered" evidence="6">
    <location>
        <begin position="64"/>
        <end position="90"/>
    </location>
</feature>
<evidence type="ECO:0000256" key="5">
    <source>
        <dbReference type="PROSITE-ProRule" id="PRU00192"/>
    </source>
</evidence>
<organism evidence="8 9">
    <name type="scientific">Marasmiellus scandens</name>
    <dbReference type="NCBI Taxonomy" id="2682957"/>
    <lineage>
        <taxon>Eukaryota</taxon>
        <taxon>Fungi</taxon>
        <taxon>Dikarya</taxon>
        <taxon>Basidiomycota</taxon>
        <taxon>Agaricomycotina</taxon>
        <taxon>Agaricomycetes</taxon>
        <taxon>Agaricomycetidae</taxon>
        <taxon>Agaricales</taxon>
        <taxon>Marasmiineae</taxon>
        <taxon>Omphalotaceae</taxon>
        <taxon>Marasmiellus</taxon>
    </lineage>
</organism>
<protein>
    <recommendedName>
        <fullName evidence="7">SH3 domain-containing protein</fullName>
    </recommendedName>
</protein>